<feature type="transmembrane region" description="Helical" evidence="6">
    <location>
        <begin position="87"/>
        <end position="105"/>
    </location>
</feature>
<dbReference type="EMBL" id="JAUZVZ010000028">
    <property type="protein sequence ID" value="MDP4537602.1"/>
    <property type="molecule type" value="Genomic_DNA"/>
</dbReference>
<dbReference type="Gene3D" id="1.20.1250.20">
    <property type="entry name" value="MFS general substrate transporter like domains"/>
    <property type="match status" value="2"/>
</dbReference>
<evidence type="ECO:0000256" key="1">
    <source>
        <dbReference type="ARBA" id="ARBA00004127"/>
    </source>
</evidence>
<dbReference type="InterPro" id="IPR024671">
    <property type="entry name" value="Atg22-like"/>
</dbReference>
<sequence>MSTTKLAPKREIFGWSMFDFANQGYTLLIITVIFGDLFTRVIVGDAPDYRLGNLLWSISLAISYLMVVVANPICGAVMDYSASRKRFLFISYLLTVVATAMLYWVEPGWWWPAMLLIIISNFAYAIGEGFIASFLTDLGPRKALGWISGLGWSLGYIGGLIATAFALFFLGDVSLDNYPTIRWVGPFAAGFFLVAAIPTFIWLRERGTKRTLAPGQSLLGMAFQRLHTTWSAMHQFRDLRVLLVSIFFAMAGIYIIIAFSFIYGAQVIGWDEQVRVLMFVTVQITAALGAIGFGVLQSWIGAKVTYMMTLSLWLLAILAIWQTPLLTEWFRLWFDVDWQAQYVFLIAGVLAGASLGASQSAARALVGVFTPLAKSAEFFGFWGMATKLAAVFGMLGLGLMQWAFGLADAILFCLLLFVVAIIAVLPVQEARGSEVAEQWRDLDK</sequence>
<dbReference type="InterPro" id="IPR036259">
    <property type="entry name" value="MFS_trans_sf"/>
</dbReference>
<name>A0ABT9H2S2_9GAMM</name>
<evidence type="ECO:0000256" key="6">
    <source>
        <dbReference type="SAM" id="Phobius"/>
    </source>
</evidence>
<keyword evidence="3 6" id="KW-0812">Transmembrane</keyword>
<evidence type="ECO:0000256" key="5">
    <source>
        <dbReference type="ARBA" id="ARBA00023136"/>
    </source>
</evidence>
<keyword evidence="8" id="KW-1185">Reference proteome</keyword>
<organism evidence="7 8">
    <name type="scientific">Alkalimonas collagenimarina</name>
    <dbReference type="NCBI Taxonomy" id="400390"/>
    <lineage>
        <taxon>Bacteria</taxon>
        <taxon>Pseudomonadati</taxon>
        <taxon>Pseudomonadota</taxon>
        <taxon>Gammaproteobacteria</taxon>
        <taxon>Alkalimonas</taxon>
    </lineage>
</organism>
<dbReference type="PANTHER" id="PTHR23519:SF1">
    <property type="entry name" value="AUTOPHAGY-RELATED PROTEIN 22"/>
    <property type="match status" value="1"/>
</dbReference>
<dbReference type="Pfam" id="PF11700">
    <property type="entry name" value="ATG22"/>
    <property type="match status" value="2"/>
</dbReference>
<feature type="transmembrane region" description="Helical" evidence="6">
    <location>
        <begin position="183"/>
        <end position="203"/>
    </location>
</feature>
<feature type="transmembrane region" description="Helical" evidence="6">
    <location>
        <begin position="378"/>
        <end position="403"/>
    </location>
</feature>
<reference evidence="7 8" key="1">
    <citation type="submission" date="2023-08" db="EMBL/GenBank/DDBJ databases">
        <authorList>
            <person name="Joshi A."/>
            <person name="Thite S."/>
        </authorList>
    </citation>
    <scope>NUCLEOTIDE SEQUENCE [LARGE SCALE GENOMIC DNA]</scope>
    <source>
        <strain evidence="7 8">AC40</strain>
    </source>
</reference>
<feature type="transmembrane region" description="Helical" evidence="6">
    <location>
        <begin position="54"/>
        <end position="75"/>
    </location>
</feature>
<feature type="transmembrane region" description="Helical" evidence="6">
    <location>
        <begin position="12"/>
        <end position="34"/>
    </location>
</feature>
<evidence type="ECO:0000256" key="3">
    <source>
        <dbReference type="ARBA" id="ARBA00022692"/>
    </source>
</evidence>
<feature type="transmembrane region" description="Helical" evidence="6">
    <location>
        <begin position="111"/>
        <end position="131"/>
    </location>
</feature>
<evidence type="ECO:0000313" key="8">
    <source>
        <dbReference type="Proteomes" id="UP001231616"/>
    </source>
</evidence>
<keyword evidence="2" id="KW-0813">Transport</keyword>
<feature type="transmembrane region" description="Helical" evidence="6">
    <location>
        <begin position="276"/>
        <end position="297"/>
    </location>
</feature>
<keyword evidence="4 6" id="KW-1133">Transmembrane helix</keyword>
<keyword evidence="5 6" id="KW-0472">Membrane</keyword>
<dbReference type="SUPFAM" id="SSF103473">
    <property type="entry name" value="MFS general substrate transporter"/>
    <property type="match status" value="1"/>
</dbReference>
<comment type="subcellular location">
    <subcellularLocation>
        <location evidence="1">Endomembrane system</location>
        <topology evidence="1">Multi-pass membrane protein</topology>
    </subcellularLocation>
</comment>
<feature type="transmembrane region" description="Helical" evidence="6">
    <location>
        <begin position="342"/>
        <end position="366"/>
    </location>
</feature>
<proteinExistence type="predicted"/>
<feature type="transmembrane region" description="Helical" evidence="6">
    <location>
        <begin position="241"/>
        <end position="264"/>
    </location>
</feature>
<protein>
    <submittedName>
        <fullName evidence="7">MFS transporter</fullName>
    </submittedName>
</protein>
<feature type="transmembrane region" description="Helical" evidence="6">
    <location>
        <begin position="304"/>
        <end position="322"/>
    </location>
</feature>
<comment type="caution">
    <text evidence="7">The sequence shown here is derived from an EMBL/GenBank/DDBJ whole genome shotgun (WGS) entry which is preliminary data.</text>
</comment>
<feature type="transmembrane region" description="Helical" evidence="6">
    <location>
        <begin position="409"/>
        <end position="427"/>
    </location>
</feature>
<evidence type="ECO:0000256" key="4">
    <source>
        <dbReference type="ARBA" id="ARBA00022989"/>
    </source>
</evidence>
<dbReference type="Proteomes" id="UP001231616">
    <property type="component" value="Unassembled WGS sequence"/>
</dbReference>
<feature type="transmembrane region" description="Helical" evidence="6">
    <location>
        <begin position="143"/>
        <end position="171"/>
    </location>
</feature>
<accession>A0ABT9H2S2</accession>
<gene>
    <name evidence="7" type="ORF">Q3O60_15560</name>
</gene>
<dbReference type="PANTHER" id="PTHR23519">
    <property type="entry name" value="AUTOPHAGY-RELATED PROTEIN 22"/>
    <property type="match status" value="1"/>
</dbReference>
<dbReference type="RefSeq" id="WP_305894853.1">
    <property type="nucleotide sequence ID" value="NZ_JAUZVZ010000028.1"/>
</dbReference>
<evidence type="ECO:0000313" key="7">
    <source>
        <dbReference type="EMBL" id="MDP4537602.1"/>
    </source>
</evidence>
<dbReference type="InterPro" id="IPR050495">
    <property type="entry name" value="ATG22/LtaA_families"/>
</dbReference>
<evidence type="ECO:0000256" key="2">
    <source>
        <dbReference type="ARBA" id="ARBA00022448"/>
    </source>
</evidence>